<dbReference type="InterPro" id="IPR022890">
    <property type="entry name" value="Fd--NADP_Rdtase_type_2"/>
</dbReference>
<dbReference type="GO" id="GO:0050660">
    <property type="term" value="F:flavin adenine dinucleotide binding"/>
    <property type="evidence" value="ECO:0007669"/>
    <property type="project" value="UniProtKB-UniRule"/>
</dbReference>
<organism evidence="8 9">
    <name type="scientific">Lacticaseibacillus sharpeae JCM 1186 = DSM 20505</name>
    <dbReference type="NCBI Taxonomy" id="1291052"/>
    <lineage>
        <taxon>Bacteria</taxon>
        <taxon>Bacillati</taxon>
        <taxon>Bacillota</taxon>
        <taxon>Bacilli</taxon>
        <taxon>Lactobacillales</taxon>
        <taxon>Lactobacillaceae</taxon>
        <taxon>Lacticaseibacillus</taxon>
    </lineage>
</organism>
<gene>
    <name evidence="8" type="ORF">FC18_GL000563</name>
</gene>
<dbReference type="InterPro" id="IPR023753">
    <property type="entry name" value="FAD/NAD-binding_dom"/>
</dbReference>
<dbReference type="InterPro" id="IPR050097">
    <property type="entry name" value="Ferredoxin-NADP_redctase_2"/>
</dbReference>
<keyword evidence="9" id="KW-1185">Reference proteome</keyword>
<feature type="binding site" evidence="6">
    <location>
        <position position="284"/>
    </location>
    <ligand>
        <name>FAD</name>
        <dbReference type="ChEBI" id="CHEBI:57692"/>
    </ligand>
</feature>
<keyword evidence="5 6" id="KW-0560">Oxidoreductase</keyword>
<comment type="caution">
    <text evidence="8">The sequence shown here is derived from an EMBL/GenBank/DDBJ whole genome shotgun (WGS) entry which is preliminary data.</text>
</comment>
<feature type="binding site" evidence="6">
    <location>
        <position position="45"/>
    </location>
    <ligand>
        <name>FAD</name>
        <dbReference type="ChEBI" id="CHEBI:57692"/>
    </ligand>
</feature>
<comment type="similarity">
    <text evidence="6">Belongs to the ferredoxin--NADP reductase type 2 family.</text>
</comment>
<evidence type="ECO:0000256" key="5">
    <source>
        <dbReference type="ARBA" id="ARBA00023002"/>
    </source>
</evidence>
<evidence type="ECO:0000256" key="4">
    <source>
        <dbReference type="ARBA" id="ARBA00022857"/>
    </source>
</evidence>
<sequence>MWIFVHIYDIAVIGAGPVGMFATFYAGLRSADVVLIEGTAQVGGQPTALYPQKKIYDIAGMPEISGQDLGVTLAQQMARFDPTIKLNTKVTSIEQADEYLDLTAGSEHIYARAVILATGAGAFAPRPLAAPYDHALDGKRVLYTITDLEQLRGAHVAIAGGGDSAIDWALALEPIAAHVDLIHRRDQFRGLESSVTALQQSHVELHTPKLIAELHQDGSQLDLDLRPVRGEEHEHLHADYLLVSYGFASDNKQLRAWHIDLEHNQVQVSREFATSRPHVYAIGDAVTYPGKLKLIASGFGEAPTAVDSIMKELYPQRRAPLHSSSMIQDHK</sequence>
<dbReference type="PRINTS" id="PR00469">
    <property type="entry name" value="PNDRDTASEII"/>
</dbReference>
<dbReference type="GO" id="GO:0050661">
    <property type="term" value="F:NADP binding"/>
    <property type="evidence" value="ECO:0007669"/>
    <property type="project" value="UniProtKB-UniRule"/>
</dbReference>
<feature type="binding site" evidence="6">
    <location>
        <position position="324"/>
    </location>
    <ligand>
        <name>FAD</name>
        <dbReference type="ChEBI" id="CHEBI:57692"/>
    </ligand>
</feature>
<protein>
    <recommendedName>
        <fullName evidence="6">Ferredoxin--NADP reductase</fullName>
        <shortName evidence="6">FNR</shortName>
        <shortName evidence="6">Fd-NADP(+) reductase</shortName>
        <ecNumber evidence="6">1.18.1.2</ecNumber>
    </recommendedName>
</protein>
<dbReference type="OrthoDB" id="9806179at2"/>
<accession>A0A0R1ZHA3</accession>
<evidence type="ECO:0000256" key="6">
    <source>
        <dbReference type="HAMAP-Rule" id="MF_01685"/>
    </source>
</evidence>
<feature type="binding site" evidence="6">
    <location>
        <position position="37"/>
    </location>
    <ligand>
        <name>FAD</name>
        <dbReference type="ChEBI" id="CHEBI:57692"/>
    </ligand>
</feature>
<evidence type="ECO:0000313" key="8">
    <source>
        <dbReference type="EMBL" id="KRM54344.1"/>
    </source>
</evidence>
<reference evidence="8 9" key="1">
    <citation type="journal article" date="2015" name="Genome Announc.">
        <title>Expanding the biotechnology potential of lactobacilli through comparative genomics of 213 strains and associated genera.</title>
        <authorList>
            <person name="Sun Z."/>
            <person name="Harris H.M."/>
            <person name="McCann A."/>
            <person name="Guo C."/>
            <person name="Argimon S."/>
            <person name="Zhang W."/>
            <person name="Yang X."/>
            <person name="Jeffery I.B."/>
            <person name="Cooney J.C."/>
            <person name="Kagawa T.F."/>
            <person name="Liu W."/>
            <person name="Song Y."/>
            <person name="Salvetti E."/>
            <person name="Wrobel A."/>
            <person name="Rasinkangas P."/>
            <person name="Parkhill J."/>
            <person name="Rea M.C."/>
            <person name="O'Sullivan O."/>
            <person name="Ritari J."/>
            <person name="Douillard F.P."/>
            <person name="Paul Ross R."/>
            <person name="Yang R."/>
            <person name="Briner A.E."/>
            <person name="Felis G.E."/>
            <person name="de Vos W.M."/>
            <person name="Barrangou R."/>
            <person name="Klaenhammer T.R."/>
            <person name="Caufield P.W."/>
            <person name="Cui Y."/>
            <person name="Zhang H."/>
            <person name="O'Toole P.W."/>
        </authorList>
    </citation>
    <scope>NUCLEOTIDE SEQUENCE [LARGE SCALE GENOMIC DNA]</scope>
    <source>
        <strain evidence="8 9">DSM 20505</strain>
    </source>
</reference>
<comment type="caution">
    <text evidence="6">Lacks conserved residue(s) required for the propagation of feature annotation.</text>
</comment>
<dbReference type="PRINTS" id="PR00368">
    <property type="entry name" value="FADPNR"/>
</dbReference>
<dbReference type="Proteomes" id="UP000051679">
    <property type="component" value="Unassembled WGS sequence"/>
</dbReference>
<keyword evidence="4 6" id="KW-0521">NADP</keyword>
<dbReference type="HAMAP" id="MF_01685">
    <property type="entry name" value="FENR2"/>
    <property type="match status" value="1"/>
</dbReference>
<evidence type="ECO:0000256" key="1">
    <source>
        <dbReference type="ARBA" id="ARBA00011738"/>
    </source>
</evidence>
<dbReference type="InterPro" id="IPR036188">
    <property type="entry name" value="FAD/NAD-bd_sf"/>
</dbReference>
<dbReference type="Pfam" id="PF07992">
    <property type="entry name" value="Pyr_redox_2"/>
    <property type="match status" value="1"/>
</dbReference>
<feature type="binding site" evidence="6">
    <location>
        <position position="123"/>
    </location>
    <ligand>
        <name>FAD</name>
        <dbReference type="ChEBI" id="CHEBI:57692"/>
    </ligand>
</feature>
<evidence type="ECO:0000256" key="2">
    <source>
        <dbReference type="ARBA" id="ARBA00022630"/>
    </source>
</evidence>
<dbReference type="EMBL" id="AYYO01000056">
    <property type="protein sequence ID" value="KRM54344.1"/>
    <property type="molecule type" value="Genomic_DNA"/>
</dbReference>
<keyword evidence="2 6" id="KW-0285">Flavoprotein</keyword>
<dbReference type="PANTHER" id="PTHR48105">
    <property type="entry name" value="THIOREDOXIN REDUCTASE 1-RELATED-RELATED"/>
    <property type="match status" value="1"/>
</dbReference>
<dbReference type="AlphaFoldDB" id="A0A0R1ZHA3"/>
<feature type="binding site" evidence="6">
    <location>
        <position position="50"/>
    </location>
    <ligand>
        <name>FAD</name>
        <dbReference type="ChEBI" id="CHEBI:57692"/>
    </ligand>
</feature>
<feature type="domain" description="FAD/NAD(P)-binding" evidence="7">
    <location>
        <begin position="8"/>
        <end position="302"/>
    </location>
</feature>
<comment type="subunit">
    <text evidence="1 6">Homodimer.</text>
</comment>
<dbReference type="SUPFAM" id="SSF51905">
    <property type="entry name" value="FAD/NAD(P)-binding domain"/>
    <property type="match status" value="1"/>
</dbReference>
<dbReference type="STRING" id="1291052.FC18_GL000563"/>
<comment type="cofactor">
    <cofactor evidence="6">
        <name>FAD</name>
        <dbReference type="ChEBI" id="CHEBI:57692"/>
    </cofactor>
    <text evidence="6">Binds 1 FAD per subunit.</text>
</comment>
<keyword evidence="3 6" id="KW-0274">FAD</keyword>
<feature type="binding site" evidence="6">
    <location>
        <position position="90"/>
    </location>
    <ligand>
        <name>FAD</name>
        <dbReference type="ChEBI" id="CHEBI:57692"/>
    </ligand>
</feature>
<dbReference type="Gene3D" id="3.50.50.60">
    <property type="entry name" value="FAD/NAD(P)-binding domain"/>
    <property type="match status" value="2"/>
</dbReference>
<dbReference type="PATRIC" id="fig|1291052.5.peg.574"/>
<dbReference type="GO" id="GO:0004324">
    <property type="term" value="F:ferredoxin-NADP+ reductase activity"/>
    <property type="evidence" value="ECO:0007669"/>
    <property type="project" value="UniProtKB-UniRule"/>
</dbReference>
<dbReference type="EC" id="1.18.1.2" evidence="6"/>
<evidence type="ECO:0000256" key="3">
    <source>
        <dbReference type="ARBA" id="ARBA00022827"/>
    </source>
</evidence>
<evidence type="ECO:0000313" key="9">
    <source>
        <dbReference type="Proteomes" id="UP000051679"/>
    </source>
</evidence>
<proteinExistence type="inferred from homology"/>
<evidence type="ECO:0000259" key="7">
    <source>
        <dbReference type="Pfam" id="PF07992"/>
    </source>
</evidence>
<name>A0A0R1ZHA3_9LACO</name>
<comment type="catalytic activity">
    <reaction evidence="6">
        <text>2 reduced [2Fe-2S]-[ferredoxin] + NADP(+) + H(+) = 2 oxidized [2Fe-2S]-[ferredoxin] + NADPH</text>
        <dbReference type="Rhea" id="RHEA:20125"/>
        <dbReference type="Rhea" id="RHEA-COMP:10000"/>
        <dbReference type="Rhea" id="RHEA-COMP:10001"/>
        <dbReference type="ChEBI" id="CHEBI:15378"/>
        <dbReference type="ChEBI" id="CHEBI:33737"/>
        <dbReference type="ChEBI" id="CHEBI:33738"/>
        <dbReference type="ChEBI" id="CHEBI:57783"/>
        <dbReference type="ChEBI" id="CHEBI:58349"/>
        <dbReference type="EC" id="1.18.1.2"/>
    </reaction>
</comment>